<reference evidence="3" key="1">
    <citation type="journal article" date="2019" name="Int. J. Syst. Evol. Microbiol.">
        <title>The Global Catalogue of Microorganisms (GCM) 10K type strain sequencing project: providing services to taxonomists for standard genome sequencing and annotation.</title>
        <authorList>
            <consortium name="The Broad Institute Genomics Platform"/>
            <consortium name="The Broad Institute Genome Sequencing Center for Infectious Disease"/>
            <person name="Wu L."/>
            <person name="Ma J."/>
        </authorList>
    </citation>
    <scope>NUCLEOTIDE SEQUENCE [LARGE SCALE GENOMIC DNA]</scope>
    <source>
        <strain evidence="3">NBRC 112502</strain>
    </source>
</reference>
<feature type="transmembrane region" description="Helical" evidence="1">
    <location>
        <begin position="35"/>
        <end position="61"/>
    </location>
</feature>
<organism evidence="2 3">
    <name type="scientific">Acidocella aquatica</name>
    <dbReference type="NCBI Taxonomy" id="1922313"/>
    <lineage>
        <taxon>Bacteria</taxon>
        <taxon>Pseudomonadati</taxon>
        <taxon>Pseudomonadota</taxon>
        <taxon>Alphaproteobacteria</taxon>
        <taxon>Acetobacterales</taxon>
        <taxon>Acidocellaceae</taxon>
        <taxon>Acidocella</taxon>
    </lineage>
</organism>
<gene>
    <name evidence="2" type="ORF">GCM10010909_21690</name>
</gene>
<protein>
    <recommendedName>
        <fullName evidence="4">TadE-like protein</fullName>
    </recommendedName>
</protein>
<name>A0ABQ6AB87_9PROT</name>
<evidence type="ECO:0000256" key="1">
    <source>
        <dbReference type="SAM" id="Phobius"/>
    </source>
</evidence>
<keyword evidence="1" id="KW-0812">Transmembrane</keyword>
<keyword evidence="1" id="KW-0472">Membrane</keyword>
<accession>A0ABQ6AB87</accession>
<dbReference type="EMBL" id="BSOS01000067">
    <property type="protein sequence ID" value="GLR67488.1"/>
    <property type="molecule type" value="Genomic_DNA"/>
</dbReference>
<dbReference type="Proteomes" id="UP001156641">
    <property type="component" value="Unassembled WGS sequence"/>
</dbReference>
<keyword evidence="3" id="KW-1185">Reference proteome</keyword>
<dbReference type="RefSeq" id="WP_284258224.1">
    <property type="nucleotide sequence ID" value="NZ_BSOS01000067.1"/>
</dbReference>
<proteinExistence type="predicted"/>
<sequence length="196" mass="20509">MAFPDTRLKQARALRAALSFTQTIRRLCAARRASAAVEFALSGLALLAFIMALLNFGLLGFSLGTLAHSVQATARKAAMYASNQYATTGTMTCPSSDMITTYFNGFAQPPLPGAGTATGSNPLITATWTNNSSGTGVTSSGAPEWNGVYLTLTVKYLWSPIGFNMFAKGIPLSITTAATVMGSFDIPTVVSPSCQS</sequence>
<comment type="caution">
    <text evidence="2">The sequence shown here is derived from an EMBL/GenBank/DDBJ whole genome shotgun (WGS) entry which is preliminary data.</text>
</comment>
<evidence type="ECO:0008006" key="4">
    <source>
        <dbReference type="Google" id="ProtNLM"/>
    </source>
</evidence>
<evidence type="ECO:0000313" key="2">
    <source>
        <dbReference type="EMBL" id="GLR67488.1"/>
    </source>
</evidence>
<evidence type="ECO:0000313" key="3">
    <source>
        <dbReference type="Proteomes" id="UP001156641"/>
    </source>
</evidence>
<keyword evidence="1" id="KW-1133">Transmembrane helix</keyword>